<dbReference type="AlphaFoldDB" id="A0A1Y1YFN6"/>
<reference evidence="1 2" key="1">
    <citation type="submission" date="2016-08" db="EMBL/GenBank/DDBJ databases">
        <title>A Parts List for Fungal Cellulosomes Revealed by Comparative Genomics.</title>
        <authorList>
            <consortium name="DOE Joint Genome Institute"/>
            <person name="Haitjema C.H."/>
            <person name="Gilmore S.P."/>
            <person name="Henske J.K."/>
            <person name="Solomon K.V."/>
            <person name="De Groot R."/>
            <person name="Kuo A."/>
            <person name="Mondo S.J."/>
            <person name="Salamov A.A."/>
            <person name="Labutti K."/>
            <person name="Zhao Z."/>
            <person name="Chiniquy J."/>
            <person name="Barry K."/>
            <person name="Brewer H.M."/>
            <person name="Purvine S.O."/>
            <person name="Wright A.T."/>
            <person name="Boxma B."/>
            <person name="Van Alen T."/>
            <person name="Hackstein J.H."/>
            <person name="Baker S.E."/>
            <person name="Grigoriev I.V."/>
            <person name="O'Malley M.A."/>
        </authorList>
    </citation>
    <scope>NUCLEOTIDE SEQUENCE [LARGE SCALE GENOMIC DNA]</scope>
    <source>
        <strain evidence="1 2">G1</strain>
    </source>
</reference>
<comment type="caution">
    <text evidence="1">The sequence shown here is derived from an EMBL/GenBank/DDBJ whole genome shotgun (WGS) entry which is preliminary data.</text>
</comment>
<accession>A0A1Y1YFN6</accession>
<evidence type="ECO:0000313" key="1">
    <source>
        <dbReference type="EMBL" id="ORX96768.1"/>
    </source>
</evidence>
<organism evidence="1 2">
    <name type="scientific">Neocallimastix californiae</name>
    <dbReference type="NCBI Taxonomy" id="1754190"/>
    <lineage>
        <taxon>Eukaryota</taxon>
        <taxon>Fungi</taxon>
        <taxon>Fungi incertae sedis</taxon>
        <taxon>Chytridiomycota</taxon>
        <taxon>Chytridiomycota incertae sedis</taxon>
        <taxon>Neocallimastigomycetes</taxon>
        <taxon>Neocallimastigales</taxon>
        <taxon>Neocallimastigaceae</taxon>
        <taxon>Neocallimastix</taxon>
    </lineage>
</organism>
<dbReference type="EMBL" id="MCOG01000612">
    <property type="protein sequence ID" value="ORX96768.1"/>
    <property type="molecule type" value="Genomic_DNA"/>
</dbReference>
<sequence>MKEIINSPGITENRKNTVESDLNALKNEYKSDLDNIDKNSDVLIDSNFSNNIITISKDMNQINRLLKPNGRAEANDLKVKIERKLKSDGNSLVLLEKYENFGNIIEQKYTKEEIQVIDNFLKKYDIYHKLSGRLNNLGPTEVTTLNEIKNYIIPIKMRFPVQ</sequence>
<proteinExistence type="predicted"/>
<gene>
    <name evidence="1" type="ORF">LY90DRAFT_520183</name>
</gene>
<protein>
    <submittedName>
        <fullName evidence="1">Uncharacterized protein</fullName>
    </submittedName>
</protein>
<evidence type="ECO:0000313" key="2">
    <source>
        <dbReference type="Proteomes" id="UP000193920"/>
    </source>
</evidence>
<name>A0A1Y1YFN6_9FUNG</name>
<keyword evidence="2" id="KW-1185">Reference proteome</keyword>
<dbReference type="Proteomes" id="UP000193920">
    <property type="component" value="Unassembled WGS sequence"/>
</dbReference>